<name>A0A402ASZ7_9CHLR</name>
<protein>
    <submittedName>
        <fullName evidence="1">Uncharacterized protein</fullName>
    </submittedName>
</protein>
<evidence type="ECO:0000313" key="1">
    <source>
        <dbReference type="EMBL" id="GCE22250.1"/>
    </source>
</evidence>
<reference evidence="2" key="1">
    <citation type="submission" date="2018-12" db="EMBL/GenBank/DDBJ databases">
        <title>Tengunoibacter tsumagoiensis gen. nov., sp. nov., Dictyobacter kobayashii sp. nov., D. alpinus sp. nov., and D. joshuensis sp. nov. and description of Dictyobacteraceae fam. nov. within the order Ktedonobacterales isolated from Tengu-no-mugimeshi.</title>
        <authorList>
            <person name="Wang C.M."/>
            <person name="Zheng Y."/>
            <person name="Sakai Y."/>
            <person name="Toyoda A."/>
            <person name="Minakuchi Y."/>
            <person name="Abe K."/>
            <person name="Yokota A."/>
            <person name="Yabe S."/>
        </authorList>
    </citation>
    <scope>NUCLEOTIDE SEQUENCE [LARGE SCALE GENOMIC DNA]</scope>
    <source>
        <strain evidence="2">Uno11</strain>
    </source>
</reference>
<proteinExistence type="predicted"/>
<comment type="caution">
    <text evidence="1">The sequence shown here is derived from an EMBL/GenBank/DDBJ whole genome shotgun (WGS) entry which is preliminary data.</text>
</comment>
<dbReference type="AlphaFoldDB" id="A0A402ASZ7"/>
<gene>
    <name evidence="1" type="ORF">KDK_60500</name>
</gene>
<accession>A0A402ASZ7</accession>
<sequence length="170" mass="19934">MKKKRKIIHDQVKQPLKKFDLLEWLSEEYGDTQEMPPIQDMSTPQVISCVLYHPYISVDARNTCTPNHWHATYWLRFVTLIEQEPRRAIVQHTDTKRYHLMIQVPVEHPLPCDSCITPHEIFRLPVQDHYAYFVFIPQQDLDGFASLQQAQEAAQTLSLPPNIYPQITAP</sequence>
<dbReference type="EMBL" id="BIFS01000002">
    <property type="protein sequence ID" value="GCE22250.1"/>
    <property type="molecule type" value="Genomic_DNA"/>
</dbReference>
<keyword evidence="2" id="KW-1185">Reference proteome</keyword>
<dbReference type="Proteomes" id="UP000287188">
    <property type="component" value="Unassembled WGS sequence"/>
</dbReference>
<evidence type="ECO:0000313" key="2">
    <source>
        <dbReference type="Proteomes" id="UP000287188"/>
    </source>
</evidence>
<organism evidence="1 2">
    <name type="scientific">Dictyobacter kobayashii</name>
    <dbReference type="NCBI Taxonomy" id="2014872"/>
    <lineage>
        <taxon>Bacteria</taxon>
        <taxon>Bacillati</taxon>
        <taxon>Chloroflexota</taxon>
        <taxon>Ktedonobacteria</taxon>
        <taxon>Ktedonobacterales</taxon>
        <taxon>Dictyobacteraceae</taxon>
        <taxon>Dictyobacter</taxon>
    </lineage>
</organism>